<reference evidence="1 2" key="1">
    <citation type="submission" date="2020-08" db="EMBL/GenBank/DDBJ databases">
        <title>Genomic Encyclopedia of Type Strains, Phase III (KMG-III): the genomes of soil and plant-associated and newly described type strains.</title>
        <authorList>
            <person name="Whitman W."/>
        </authorList>
    </citation>
    <scope>NUCLEOTIDE SEQUENCE [LARGE SCALE GENOMIC DNA]</scope>
    <source>
        <strain evidence="1 2">CECT 3273</strain>
    </source>
</reference>
<protein>
    <submittedName>
        <fullName evidence="1">Uncharacterized protein</fullName>
    </submittedName>
</protein>
<keyword evidence="2" id="KW-1185">Reference proteome</keyword>
<dbReference type="EMBL" id="JACHJI010000017">
    <property type="protein sequence ID" value="MBB4902587.1"/>
    <property type="molecule type" value="Genomic_DNA"/>
</dbReference>
<evidence type="ECO:0000313" key="1">
    <source>
        <dbReference type="EMBL" id="MBB4902587.1"/>
    </source>
</evidence>
<dbReference type="AlphaFoldDB" id="A0A7W7PWH5"/>
<accession>A0A7W7PWH5</accession>
<dbReference type="RefSeq" id="WP_184828036.1">
    <property type="nucleotide sequence ID" value="NZ_BMTK01000036.1"/>
</dbReference>
<gene>
    <name evidence="1" type="ORF">FHS37_006684</name>
</gene>
<evidence type="ECO:0000313" key="2">
    <source>
        <dbReference type="Proteomes" id="UP000579523"/>
    </source>
</evidence>
<dbReference type="Proteomes" id="UP000579523">
    <property type="component" value="Unassembled WGS sequence"/>
</dbReference>
<comment type="caution">
    <text evidence="1">The sequence shown here is derived from an EMBL/GenBank/DDBJ whole genome shotgun (WGS) entry which is preliminary data.</text>
</comment>
<organism evidence="1 2">
    <name type="scientific">Streptomyces griseomycini</name>
    <dbReference type="NCBI Taxonomy" id="66895"/>
    <lineage>
        <taxon>Bacteria</taxon>
        <taxon>Bacillati</taxon>
        <taxon>Actinomycetota</taxon>
        <taxon>Actinomycetes</taxon>
        <taxon>Kitasatosporales</taxon>
        <taxon>Streptomycetaceae</taxon>
        <taxon>Streptomyces</taxon>
    </lineage>
</organism>
<sequence length="301" mass="31980">MNATLTPAARAASLFAGAFNSVFEDDAKMYIRLRTADESWSVRGMFQSGEMDFAPADVSAFLQALTAVIADNRPAVVAVSVHDHYDDVHGMGYAWNLADGAVLDAETAAPLFLETIEMRGAAEPWMTLQGMANPTLEGMEDTALTDEVKYVIATHGAPVILSVDGTVTIRMNAGDADGAREALEEIEFEDFDVEIPTCDGHVIGYVTVDDAESAELADDDTVPGTVTLSAPGTITVRMNAATPSAARTALQTLALKDFTAAFTTRDDHVITRITLGDADSAELHALGDISADELPHEIVTL</sequence>
<name>A0A7W7PWH5_9ACTN</name>
<proteinExistence type="predicted"/>